<dbReference type="EMBL" id="QXDL01000031">
    <property type="protein sequence ID" value="RIH87839.1"/>
    <property type="molecule type" value="Genomic_DNA"/>
</dbReference>
<reference evidence="1 2" key="1">
    <citation type="submission" date="2018-08" db="EMBL/GenBank/DDBJ databases">
        <title>Meiothermus terrae DSM 26712 genome sequencing project.</title>
        <authorList>
            <person name="Da Costa M.S."/>
            <person name="Albuquerque L."/>
            <person name="Raposo P."/>
            <person name="Froufe H.J.C."/>
            <person name="Barroso C.S."/>
            <person name="Egas C."/>
        </authorList>
    </citation>
    <scope>NUCLEOTIDE SEQUENCE [LARGE SCALE GENOMIC DNA]</scope>
    <source>
        <strain evidence="1 2">DSM 26712</strain>
    </source>
</reference>
<keyword evidence="2" id="KW-1185">Reference proteome</keyword>
<proteinExistence type="predicted"/>
<evidence type="ECO:0000313" key="2">
    <source>
        <dbReference type="Proteomes" id="UP000265715"/>
    </source>
</evidence>
<dbReference type="AlphaFoldDB" id="A0A399EXS0"/>
<name>A0A399EXS0_9DEIN</name>
<dbReference type="CDD" id="cd09731">
    <property type="entry name" value="Cse2_I-E"/>
    <property type="match status" value="1"/>
</dbReference>
<protein>
    <submittedName>
        <fullName evidence="1">CRISPR-associated protein Cse2</fullName>
    </submittedName>
</protein>
<dbReference type="Gene3D" id="1.10.520.40">
    <property type="entry name" value="CRISPR-associated protein Cse2"/>
    <property type="match status" value="1"/>
</dbReference>
<sequence length="174" mass="20369">MSKVEEFIAYLEKLVEQEDRAALARLRHSLSFEPGEYVHAFPFIERFTVGLSPERRRLYFLVAGLFAAHPEASRDPRENLGRTLKRLYLEQSESPATERRFLALLEADDGQLPEHLRHLVGLLRSRGIPLNWERLLQDLIHRQHDLEAVKRQWAQAFYRPMEEVEETHGQEATA</sequence>
<dbReference type="Pfam" id="PF09485">
    <property type="entry name" value="CRISPR_Cse2"/>
    <property type="match status" value="1"/>
</dbReference>
<evidence type="ECO:0000313" key="1">
    <source>
        <dbReference type="EMBL" id="RIH87839.1"/>
    </source>
</evidence>
<accession>A0A399EXS0</accession>
<dbReference type="InterPro" id="IPR013382">
    <property type="entry name" value="CRISPR-assoc_prot_Cse2"/>
</dbReference>
<comment type="caution">
    <text evidence="1">The sequence shown here is derived from an EMBL/GenBank/DDBJ whole genome shotgun (WGS) entry which is preliminary data.</text>
</comment>
<dbReference type="Proteomes" id="UP000265715">
    <property type="component" value="Unassembled WGS sequence"/>
</dbReference>
<organism evidence="1 2">
    <name type="scientific">Calidithermus terrae</name>
    <dbReference type="NCBI Taxonomy" id="1408545"/>
    <lineage>
        <taxon>Bacteria</taxon>
        <taxon>Thermotogati</taxon>
        <taxon>Deinococcota</taxon>
        <taxon>Deinococci</taxon>
        <taxon>Thermales</taxon>
        <taxon>Thermaceae</taxon>
        <taxon>Calidithermus</taxon>
    </lineage>
</organism>
<gene>
    <name evidence="1" type="primary">cse2</name>
    <name evidence="1" type="ORF">Mterra_01107</name>
</gene>
<dbReference type="InterPro" id="IPR038287">
    <property type="entry name" value="Cse2_sf"/>
</dbReference>
<dbReference type="NCBIfam" id="TIGR02548">
    <property type="entry name" value="casB_cse2"/>
    <property type="match status" value="1"/>
</dbReference>